<dbReference type="Gene3D" id="3.30.70.270">
    <property type="match status" value="1"/>
</dbReference>
<dbReference type="InterPro" id="IPR000160">
    <property type="entry name" value="GGDEF_dom"/>
</dbReference>
<proteinExistence type="predicted"/>
<evidence type="ECO:0000313" key="7">
    <source>
        <dbReference type="EMBL" id="KDN95828.1"/>
    </source>
</evidence>
<evidence type="ECO:0000256" key="2">
    <source>
        <dbReference type="ARBA" id="ARBA00012528"/>
    </source>
</evidence>
<sequence>MQTENMTPSSFIDFKVGTLKLILILATLINLGFSAFVFFGLLPDEKLMAWTNLAFSVETLWLYHSLRRRPESLHSISTVLAFSGLAFFCLMALWVPDNSFRLIWFLPLTIFSFFFTNAVIGLMILLLTLCFILLSQTYIPNYLSQDALSSLLLCLIAAAILAHHFSKQIYAYETAIAEQNQQLQQLVTHDQMTGVLNRQGMLEASGQYFNLASRHYISALCLVVFDIDFFKSINDNYGHLMGDKSIKLVAKLVTKTLRKSDLIARMGGDEFVLLLPETNARQAEKLMKKIQMVLSDNPIAIGSEVVHIRFSAGIAQLSPQHASFKELFKSADEALYKAKEKGRNQFCLAPDKTEDAEDATAQQSGSD</sequence>
<dbReference type="InterPro" id="IPR043128">
    <property type="entry name" value="Rev_trsase/Diguanyl_cyclase"/>
</dbReference>
<dbReference type="Proteomes" id="UP000027341">
    <property type="component" value="Unassembled WGS sequence"/>
</dbReference>
<feature type="domain" description="GGDEF" evidence="6">
    <location>
        <begin position="218"/>
        <end position="351"/>
    </location>
</feature>
<accession>A0A066ZPU3</accession>
<dbReference type="EMBL" id="JMIU01000001">
    <property type="protein sequence ID" value="KDN95828.1"/>
    <property type="molecule type" value="Genomic_DNA"/>
</dbReference>
<evidence type="ECO:0000256" key="1">
    <source>
        <dbReference type="ARBA" id="ARBA00001946"/>
    </source>
</evidence>
<feature type="transmembrane region" description="Helical" evidence="5">
    <location>
        <begin position="47"/>
        <end position="64"/>
    </location>
</feature>
<keyword evidence="5" id="KW-0812">Transmembrane</keyword>
<dbReference type="FunFam" id="3.30.70.270:FF:000001">
    <property type="entry name" value="Diguanylate cyclase domain protein"/>
    <property type="match status" value="1"/>
</dbReference>
<dbReference type="InterPro" id="IPR050469">
    <property type="entry name" value="Diguanylate_Cyclase"/>
</dbReference>
<dbReference type="PANTHER" id="PTHR45138:SF9">
    <property type="entry name" value="DIGUANYLATE CYCLASE DGCM-RELATED"/>
    <property type="match status" value="1"/>
</dbReference>
<dbReference type="PROSITE" id="PS50887">
    <property type="entry name" value="GGDEF"/>
    <property type="match status" value="1"/>
</dbReference>
<feature type="transmembrane region" description="Helical" evidence="5">
    <location>
        <begin position="21"/>
        <end position="41"/>
    </location>
</feature>
<dbReference type="SUPFAM" id="SSF55073">
    <property type="entry name" value="Nucleotide cyclase"/>
    <property type="match status" value="1"/>
</dbReference>
<protein>
    <recommendedName>
        <fullName evidence="2">diguanylate cyclase</fullName>
        <ecNumber evidence="2">2.7.7.65</ecNumber>
    </recommendedName>
</protein>
<keyword evidence="8" id="KW-1185">Reference proteome</keyword>
<dbReference type="PANTHER" id="PTHR45138">
    <property type="entry name" value="REGULATORY COMPONENTS OF SENSORY TRANSDUCTION SYSTEM"/>
    <property type="match status" value="1"/>
</dbReference>
<dbReference type="InterPro" id="IPR029787">
    <property type="entry name" value="Nucleotide_cyclase"/>
</dbReference>
<evidence type="ECO:0000313" key="8">
    <source>
        <dbReference type="Proteomes" id="UP000027341"/>
    </source>
</evidence>
<evidence type="ECO:0000259" key="6">
    <source>
        <dbReference type="PROSITE" id="PS50887"/>
    </source>
</evidence>
<dbReference type="AlphaFoldDB" id="A0A066ZPU3"/>
<dbReference type="NCBIfam" id="TIGR00254">
    <property type="entry name" value="GGDEF"/>
    <property type="match status" value="1"/>
</dbReference>
<dbReference type="SMART" id="SM00267">
    <property type="entry name" value="GGDEF"/>
    <property type="match status" value="1"/>
</dbReference>
<evidence type="ECO:0000256" key="3">
    <source>
        <dbReference type="ARBA" id="ARBA00034247"/>
    </source>
</evidence>
<dbReference type="EC" id="2.7.7.65" evidence="2"/>
<dbReference type="STRING" id="28885.EI16_05910"/>
<dbReference type="RefSeq" id="WP_051623035.1">
    <property type="nucleotide sequence ID" value="NZ_AP020335.1"/>
</dbReference>
<comment type="catalytic activity">
    <reaction evidence="3">
        <text>2 GTP = 3',3'-c-di-GMP + 2 diphosphate</text>
        <dbReference type="Rhea" id="RHEA:24898"/>
        <dbReference type="ChEBI" id="CHEBI:33019"/>
        <dbReference type="ChEBI" id="CHEBI:37565"/>
        <dbReference type="ChEBI" id="CHEBI:58805"/>
        <dbReference type="EC" id="2.7.7.65"/>
    </reaction>
</comment>
<comment type="caution">
    <text evidence="7">The sequence shown here is derived from an EMBL/GenBank/DDBJ whole genome shotgun (WGS) entry which is preliminary data.</text>
</comment>
<reference evidence="7 8" key="1">
    <citation type="submission" date="2014-04" db="EMBL/GenBank/DDBJ databases">
        <title>Draft genome sequence of Hydrogenovibrio marinus MH-110, a model organism for aerobic H2 metabolism.</title>
        <authorList>
            <person name="Cha H.J."/>
            <person name="Jo B.H."/>
            <person name="Hwang B.H."/>
        </authorList>
    </citation>
    <scope>NUCLEOTIDE SEQUENCE [LARGE SCALE GENOMIC DNA]</scope>
    <source>
        <strain evidence="7 8">MH-110</strain>
    </source>
</reference>
<feature type="transmembrane region" description="Helical" evidence="5">
    <location>
        <begin position="147"/>
        <end position="165"/>
    </location>
</feature>
<dbReference type="GO" id="GO:0052621">
    <property type="term" value="F:diguanylate cyclase activity"/>
    <property type="evidence" value="ECO:0007669"/>
    <property type="project" value="UniProtKB-EC"/>
</dbReference>
<name>A0A066ZPU3_HYDMR</name>
<feature type="transmembrane region" description="Helical" evidence="5">
    <location>
        <begin position="76"/>
        <end position="96"/>
    </location>
</feature>
<keyword evidence="5" id="KW-0472">Membrane</keyword>
<feature type="region of interest" description="Disordered" evidence="4">
    <location>
        <begin position="348"/>
        <end position="367"/>
    </location>
</feature>
<keyword evidence="5" id="KW-1133">Transmembrane helix</keyword>
<feature type="transmembrane region" description="Helical" evidence="5">
    <location>
        <begin position="102"/>
        <end position="135"/>
    </location>
</feature>
<organism evidence="7 8">
    <name type="scientific">Hydrogenovibrio marinus</name>
    <dbReference type="NCBI Taxonomy" id="28885"/>
    <lineage>
        <taxon>Bacteria</taxon>
        <taxon>Pseudomonadati</taxon>
        <taxon>Pseudomonadota</taxon>
        <taxon>Gammaproteobacteria</taxon>
        <taxon>Thiotrichales</taxon>
        <taxon>Piscirickettsiaceae</taxon>
        <taxon>Hydrogenovibrio</taxon>
    </lineage>
</organism>
<dbReference type="CDD" id="cd01949">
    <property type="entry name" value="GGDEF"/>
    <property type="match status" value="1"/>
</dbReference>
<gene>
    <name evidence="7" type="ORF">EI16_05910</name>
</gene>
<dbReference type="Pfam" id="PF00990">
    <property type="entry name" value="GGDEF"/>
    <property type="match status" value="1"/>
</dbReference>
<evidence type="ECO:0000256" key="4">
    <source>
        <dbReference type="SAM" id="MobiDB-lite"/>
    </source>
</evidence>
<comment type="cofactor">
    <cofactor evidence="1">
        <name>Mg(2+)</name>
        <dbReference type="ChEBI" id="CHEBI:18420"/>
    </cofactor>
</comment>
<evidence type="ECO:0000256" key="5">
    <source>
        <dbReference type="SAM" id="Phobius"/>
    </source>
</evidence>